<organism evidence="1 2">
    <name type="scientific">Podarcis lilfordi</name>
    <name type="common">Lilford's wall lizard</name>
    <dbReference type="NCBI Taxonomy" id="74358"/>
    <lineage>
        <taxon>Eukaryota</taxon>
        <taxon>Metazoa</taxon>
        <taxon>Chordata</taxon>
        <taxon>Craniata</taxon>
        <taxon>Vertebrata</taxon>
        <taxon>Euteleostomi</taxon>
        <taxon>Lepidosauria</taxon>
        <taxon>Squamata</taxon>
        <taxon>Bifurcata</taxon>
        <taxon>Unidentata</taxon>
        <taxon>Episquamata</taxon>
        <taxon>Laterata</taxon>
        <taxon>Lacertibaenia</taxon>
        <taxon>Lacertidae</taxon>
        <taxon>Podarcis</taxon>
    </lineage>
</organism>
<reference evidence="1" key="1">
    <citation type="submission" date="2022-12" db="EMBL/GenBank/DDBJ databases">
        <authorList>
            <person name="Alioto T."/>
            <person name="Alioto T."/>
            <person name="Gomez Garrido J."/>
        </authorList>
    </citation>
    <scope>NUCLEOTIDE SEQUENCE</scope>
</reference>
<dbReference type="AlphaFoldDB" id="A0AA35P4N9"/>
<evidence type="ECO:0000313" key="1">
    <source>
        <dbReference type="EMBL" id="CAI5772178.1"/>
    </source>
</evidence>
<keyword evidence="2" id="KW-1185">Reference proteome</keyword>
<name>A0AA35P4N9_9SAUR</name>
<accession>A0AA35P4N9</accession>
<gene>
    <name evidence="1" type="ORF">PODLI_1B019637</name>
</gene>
<protein>
    <submittedName>
        <fullName evidence="1">Uncharacterized protein</fullName>
    </submittedName>
</protein>
<dbReference type="EMBL" id="OX395129">
    <property type="protein sequence ID" value="CAI5772178.1"/>
    <property type="molecule type" value="Genomic_DNA"/>
</dbReference>
<dbReference type="Proteomes" id="UP001178461">
    <property type="component" value="Chromosome 4"/>
</dbReference>
<proteinExistence type="predicted"/>
<sequence length="77" mass="9049">MRMIFILQWTHYALGERGARSVLDLMEKSLDRKPKGNMHPMAAKKTSICELIQEMVSCNLKENWKWIGTLRSWVIMP</sequence>
<evidence type="ECO:0000313" key="2">
    <source>
        <dbReference type="Proteomes" id="UP001178461"/>
    </source>
</evidence>